<gene>
    <name evidence="3" type="ORF">DSCO28_21490</name>
</gene>
<dbReference type="InterPro" id="IPR049447">
    <property type="entry name" value="A9CJY8-like_N"/>
</dbReference>
<protein>
    <submittedName>
        <fullName evidence="3">Amino acid-binding protein</fullName>
    </submittedName>
</protein>
<accession>A0A5K7ZRG9</accession>
<sequence>MTLNLKLLPDHLAVCRLPAKRAVPAWALSGTLHAIVWTTEETSIVCQAADVPEDVRAERGWRALAIDGPLDFALTGILVKIAQPLSDAGIPIFALSTFDTDYVLVKDSNLKRAINALAEAGHPVQSIP</sequence>
<organism evidence="3 4">
    <name type="scientific">Desulfosarcina ovata subsp. sediminis</name>
    <dbReference type="NCBI Taxonomy" id="885957"/>
    <lineage>
        <taxon>Bacteria</taxon>
        <taxon>Pseudomonadati</taxon>
        <taxon>Thermodesulfobacteriota</taxon>
        <taxon>Desulfobacteria</taxon>
        <taxon>Desulfobacterales</taxon>
        <taxon>Desulfosarcinaceae</taxon>
        <taxon>Desulfosarcina</taxon>
    </lineage>
</organism>
<feature type="domain" description="A9CJY8-like N-terminal" evidence="2">
    <location>
        <begin position="12"/>
        <end position="54"/>
    </location>
</feature>
<dbReference type="AlphaFoldDB" id="A0A5K7ZRG9"/>
<dbReference type="EMBL" id="AP021876">
    <property type="protein sequence ID" value="BBO81583.1"/>
    <property type="molecule type" value="Genomic_DNA"/>
</dbReference>
<dbReference type="InterPro" id="IPR045865">
    <property type="entry name" value="ACT-like_dom_sf"/>
</dbReference>
<dbReference type="KEGG" id="dov:DSCO28_21490"/>
<dbReference type="Gene3D" id="3.30.2130.10">
    <property type="entry name" value="VC0802-like"/>
    <property type="match status" value="1"/>
</dbReference>
<evidence type="ECO:0000259" key="2">
    <source>
        <dbReference type="Pfam" id="PF21631"/>
    </source>
</evidence>
<dbReference type="InterPro" id="IPR027795">
    <property type="entry name" value="CASTOR_ACT_dom"/>
</dbReference>
<dbReference type="Pfam" id="PF13840">
    <property type="entry name" value="ACT_7"/>
    <property type="match status" value="1"/>
</dbReference>
<dbReference type="PANTHER" id="PTHR31131:SF6">
    <property type="entry name" value="CASTOR ACT DOMAIN-CONTAINING PROTEIN"/>
    <property type="match status" value="1"/>
</dbReference>
<dbReference type="InterPro" id="IPR016540">
    <property type="entry name" value="UCP008459"/>
</dbReference>
<evidence type="ECO:0000313" key="3">
    <source>
        <dbReference type="EMBL" id="BBO81583.1"/>
    </source>
</evidence>
<dbReference type="InterPro" id="IPR051719">
    <property type="entry name" value="CASTOR_mTORC1"/>
</dbReference>
<evidence type="ECO:0000313" key="4">
    <source>
        <dbReference type="Proteomes" id="UP000425960"/>
    </source>
</evidence>
<dbReference type="PANTHER" id="PTHR31131">
    <property type="entry name" value="CHROMOSOME 1, WHOLE GENOME SHOTGUN SEQUENCE"/>
    <property type="match status" value="1"/>
</dbReference>
<feature type="domain" description="CASTOR ACT" evidence="1">
    <location>
        <begin position="57"/>
        <end position="118"/>
    </location>
</feature>
<evidence type="ECO:0000259" key="1">
    <source>
        <dbReference type="Pfam" id="PF13840"/>
    </source>
</evidence>
<dbReference type="SUPFAM" id="SSF55021">
    <property type="entry name" value="ACT-like"/>
    <property type="match status" value="2"/>
</dbReference>
<dbReference type="Pfam" id="PF21631">
    <property type="entry name" value="A9CJY8-like_N"/>
    <property type="match status" value="1"/>
</dbReference>
<name>A0A5K7ZRG9_9BACT</name>
<reference evidence="3 4" key="1">
    <citation type="submission" date="2019-11" db="EMBL/GenBank/DDBJ databases">
        <title>Comparative genomics of hydrocarbon-degrading Desulfosarcina strains.</title>
        <authorList>
            <person name="Watanabe M."/>
            <person name="Kojima H."/>
            <person name="Fukui M."/>
        </authorList>
    </citation>
    <scope>NUCLEOTIDE SEQUENCE [LARGE SCALE GENOMIC DNA]</scope>
    <source>
        <strain evidence="3 4">28bB2T</strain>
    </source>
</reference>
<dbReference type="PIRSF" id="PIRSF008459">
    <property type="entry name" value="UCP008459"/>
    <property type="match status" value="1"/>
</dbReference>
<proteinExistence type="predicted"/>
<dbReference type="Proteomes" id="UP000425960">
    <property type="component" value="Chromosome"/>
</dbReference>